<proteinExistence type="predicted"/>
<gene>
    <name evidence="1" type="ORF">ABVK50_15560</name>
</gene>
<sequence>MTEPSQYARSTADTLNTHACRQIIDFLLSSAKNDDLLTPDEVCALDAAATSLETILKWQIPTTPTSSKS</sequence>
<dbReference type="AlphaFoldDB" id="A0AAU8CKB7"/>
<dbReference type="EMBL" id="CP159253">
    <property type="protein sequence ID" value="XCG46737.1"/>
    <property type="molecule type" value="Genomic_DNA"/>
</dbReference>
<evidence type="ECO:0000313" key="1">
    <source>
        <dbReference type="EMBL" id="XCG46737.1"/>
    </source>
</evidence>
<accession>A0AAU8CKB7</accession>
<reference evidence="1" key="1">
    <citation type="submission" date="2024-06" db="EMBL/GenBank/DDBJ databases">
        <title>Mesorhizobium karijinii sp. nov., a symbiont of the iconic Swainsona formosa from arid Australia.</title>
        <authorList>
            <person name="Hill Y.J."/>
            <person name="Watkin E.L.J."/>
            <person name="O'Hara G.W."/>
            <person name="Terpolilli J."/>
            <person name="Tye M.L."/>
            <person name="Kohlmeier M.G."/>
        </authorList>
    </citation>
    <scope>NUCLEOTIDE SEQUENCE</scope>
    <source>
        <strain evidence="1">WSM2240</strain>
    </source>
</reference>
<organism evidence="1">
    <name type="scientific">Mesorhizobium sp. WSM2240</name>
    <dbReference type="NCBI Taxonomy" id="3228851"/>
    <lineage>
        <taxon>Bacteria</taxon>
        <taxon>Pseudomonadati</taxon>
        <taxon>Pseudomonadota</taxon>
        <taxon>Alphaproteobacteria</taxon>
        <taxon>Hyphomicrobiales</taxon>
        <taxon>Phyllobacteriaceae</taxon>
        <taxon>Mesorhizobium</taxon>
    </lineage>
</organism>
<protein>
    <submittedName>
        <fullName evidence="1">Uncharacterized protein</fullName>
    </submittedName>
</protein>
<name>A0AAU8CKB7_9HYPH</name>
<dbReference type="RefSeq" id="WP_353645725.1">
    <property type="nucleotide sequence ID" value="NZ_CP159253.1"/>
</dbReference>